<proteinExistence type="inferred from homology"/>
<comment type="caution">
    <text evidence="7">The sequence shown here is derived from an EMBL/GenBank/DDBJ whole genome shotgun (WGS) entry which is preliminary data.</text>
</comment>
<reference evidence="7" key="1">
    <citation type="submission" date="2021-02" db="EMBL/GenBank/DDBJ databases">
        <authorList>
            <person name="Nowell W R."/>
        </authorList>
    </citation>
    <scope>NUCLEOTIDE SEQUENCE</scope>
</reference>
<feature type="compositionally biased region" description="Low complexity" evidence="6">
    <location>
        <begin position="279"/>
        <end position="311"/>
    </location>
</feature>
<dbReference type="GO" id="GO:0036159">
    <property type="term" value="P:inner dynein arm assembly"/>
    <property type="evidence" value="ECO:0007669"/>
    <property type="project" value="InterPro"/>
</dbReference>
<dbReference type="GO" id="GO:0060287">
    <property type="term" value="P:epithelial cilium movement involved in determination of left/right asymmetry"/>
    <property type="evidence" value="ECO:0007669"/>
    <property type="project" value="TreeGrafter"/>
</dbReference>
<comment type="function">
    <text evidence="4">Required for assembly of dynein regulatory complex (DRC) and inner dynein arm (IDA) complexes, which are responsible for ciliary beat regulation, thereby playing a central role in motility in cilia and flagella. Probably acts together with CCDC40 to form a molecular ruler that determines the 96 nanometer (nm) repeat length and arrangements of components in cilia and flagella. Not required for outer dynein arm complexes assembly.</text>
</comment>
<evidence type="ECO:0000256" key="5">
    <source>
        <dbReference type="SAM" id="Coils"/>
    </source>
</evidence>
<sequence length="311" mass="36325">MRFNDERTKRDSISTELALRITKVAKLKQRYEVYAITLNTDTSNEDNALAQAQYVIKSAQSKEDLLQQGDQLEALIIKAETELRALENTVQILKWNNTDVKNNFEKLNESSPEINEMKELEEHLRAVTEQVKTRRKLLKHFSEYRDSIAHTDLAVFEEEIERTKIDIKKKHQIEIKLQDELQEYLVKINRADQNIKRLQQTIRRQQDIIQYELDIDVRLQNETYKKIEQQLLSLCLTINDESLDDIVEKLSTDQSFKIAIKPSLTPPKKQHDRPEKKSTSSLSNINIVNISIDNNSRSTTSQSTRSSTKNR</sequence>
<dbReference type="InterPro" id="IPR033290">
    <property type="entry name" value="CCDC39"/>
</dbReference>
<feature type="coiled-coil region" evidence="5">
    <location>
        <begin position="174"/>
        <end position="208"/>
    </location>
</feature>
<evidence type="ECO:0000256" key="1">
    <source>
        <dbReference type="ARBA" id="ARBA00005805"/>
    </source>
</evidence>
<evidence type="ECO:0000256" key="4">
    <source>
        <dbReference type="ARBA" id="ARBA00045182"/>
    </source>
</evidence>
<evidence type="ECO:0000256" key="3">
    <source>
        <dbReference type="ARBA" id="ARBA00023054"/>
    </source>
</evidence>
<comment type="similarity">
    <text evidence="1">Belongs to the CCDC39 family.</text>
</comment>
<evidence type="ECO:0000313" key="7">
    <source>
        <dbReference type="EMBL" id="CAF3393173.1"/>
    </source>
</evidence>
<evidence type="ECO:0000256" key="2">
    <source>
        <dbReference type="ARBA" id="ARBA00016725"/>
    </source>
</evidence>
<dbReference type="GO" id="GO:0005576">
    <property type="term" value="C:extracellular region"/>
    <property type="evidence" value="ECO:0007669"/>
    <property type="project" value="GOC"/>
</dbReference>
<evidence type="ECO:0000256" key="6">
    <source>
        <dbReference type="SAM" id="MobiDB-lite"/>
    </source>
</evidence>
<feature type="region of interest" description="Disordered" evidence="6">
    <location>
        <begin position="261"/>
        <end position="311"/>
    </location>
</feature>
<dbReference type="GO" id="GO:0060285">
    <property type="term" value="P:cilium-dependent cell motility"/>
    <property type="evidence" value="ECO:0007669"/>
    <property type="project" value="TreeGrafter"/>
</dbReference>
<accession>A0A817ZHH6</accession>
<feature type="coiled-coil region" evidence="5">
    <location>
        <begin position="62"/>
        <end position="137"/>
    </location>
</feature>
<dbReference type="GO" id="GO:0005930">
    <property type="term" value="C:axoneme"/>
    <property type="evidence" value="ECO:0007669"/>
    <property type="project" value="InterPro"/>
</dbReference>
<protein>
    <recommendedName>
        <fullName evidence="2">Coiled-coil domain-containing protein 39</fullName>
    </recommendedName>
</protein>
<evidence type="ECO:0000313" key="8">
    <source>
        <dbReference type="Proteomes" id="UP000663865"/>
    </source>
</evidence>
<organism evidence="7 8">
    <name type="scientific">Rotaria socialis</name>
    <dbReference type="NCBI Taxonomy" id="392032"/>
    <lineage>
        <taxon>Eukaryota</taxon>
        <taxon>Metazoa</taxon>
        <taxon>Spiralia</taxon>
        <taxon>Gnathifera</taxon>
        <taxon>Rotifera</taxon>
        <taxon>Eurotatoria</taxon>
        <taxon>Bdelloidea</taxon>
        <taxon>Philodinida</taxon>
        <taxon>Philodinidae</taxon>
        <taxon>Rotaria</taxon>
    </lineage>
</organism>
<dbReference type="EMBL" id="CAJNYV010000899">
    <property type="protein sequence ID" value="CAF3393173.1"/>
    <property type="molecule type" value="Genomic_DNA"/>
</dbReference>
<dbReference type="Pfam" id="PF24161">
    <property type="entry name" value="CCDC39"/>
    <property type="match status" value="1"/>
</dbReference>
<dbReference type="AlphaFoldDB" id="A0A817ZHH6"/>
<gene>
    <name evidence="7" type="ORF">KIK155_LOCUS7400</name>
</gene>
<name>A0A817ZHH6_9BILA</name>
<dbReference type="PANTHER" id="PTHR18962">
    <property type="entry name" value="COILED-COIL DOMAIN-CONTAINING PROTEIN 39"/>
    <property type="match status" value="1"/>
</dbReference>
<dbReference type="PANTHER" id="PTHR18962:SF0">
    <property type="entry name" value="COILED-COIL DOMAIN-CONTAINING PROTEIN 39"/>
    <property type="match status" value="1"/>
</dbReference>
<dbReference type="Proteomes" id="UP000663865">
    <property type="component" value="Unassembled WGS sequence"/>
</dbReference>
<keyword evidence="3 5" id="KW-0175">Coiled coil</keyword>